<name>A0ABU2X6N5_9ACTN</name>
<sequence>MTGGTGALGARVALWAVGVGAEHVVLVSRRGGGAPGVGELVGRLEGLGVRVSVVGCDVADRGAVAGLLGDLVGRGERLRAVVHAAGAAQLTPLGEVGVGEVEEVLRAKVGGAVVLDELTAGLDLDAFVVFSSIAGVWGSAGQVGYAAANAFLDGLVVSRRGRGLVGTSVAWGPWAEAGMAVGVAGEQLSRRGLPGMAPELAVAALQRVLDGGEGQVVVADVRWDRFVPSFTALRPSRLFTDIPEAQ</sequence>
<dbReference type="InterPro" id="IPR050091">
    <property type="entry name" value="PKS_NRPS_Biosynth_Enz"/>
</dbReference>
<dbReference type="RefSeq" id="WP_311414995.1">
    <property type="nucleotide sequence ID" value="NZ_JAVRFL010000078.1"/>
</dbReference>
<protein>
    <submittedName>
        <fullName evidence="4">Beta-ketoacyl reductase</fullName>
    </submittedName>
</protein>
<keyword evidence="2" id="KW-0597">Phosphoprotein</keyword>
<reference evidence="4" key="1">
    <citation type="submission" date="2023-09" db="EMBL/GenBank/DDBJ databases">
        <title>30 novel species of actinomycetes from the DSMZ collection.</title>
        <authorList>
            <person name="Nouioui I."/>
        </authorList>
    </citation>
    <scope>NUCLEOTIDE SEQUENCE</scope>
    <source>
        <strain evidence="4">DSM 115977</strain>
    </source>
</reference>
<dbReference type="InterPro" id="IPR036291">
    <property type="entry name" value="NAD(P)-bd_dom_sf"/>
</dbReference>
<feature type="domain" description="Ketoreductase" evidence="3">
    <location>
        <begin position="2"/>
        <end position="177"/>
    </location>
</feature>
<dbReference type="Proteomes" id="UP001180973">
    <property type="component" value="Unassembled WGS sequence"/>
</dbReference>
<gene>
    <name evidence="4" type="ORF">RM555_30785</name>
</gene>
<dbReference type="CDD" id="cd08952">
    <property type="entry name" value="KR_1_SDR_x"/>
    <property type="match status" value="1"/>
</dbReference>
<keyword evidence="5" id="KW-1185">Reference proteome</keyword>
<dbReference type="Pfam" id="PF08659">
    <property type="entry name" value="KR"/>
    <property type="match status" value="1"/>
</dbReference>
<evidence type="ECO:0000256" key="1">
    <source>
        <dbReference type="ARBA" id="ARBA00022450"/>
    </source>
</evidence>
<comment type="caution">
    <text evidence="4">The sequence shown here is derived from an EMBL/GenBank/DDBJ whole genome shotgun (WGS) entry which is preliminary data.</text>
</comment>
<dbReference type="EMBL" id="JAVRFL010000078">
    <property type="protein sequence ID" value="MDT0533378.1"/>
    <property type="molecule type" value="Genomic_DNA"/>
</dbReference>
<feature type="non-terminal residue" evidence="4">
    <location>
        <position position="246"/>
    </location>
</feature>
<dbReference type="SUPFAM" id="SSF51735">
    <property type="entry name" value="NAD(P)-binding Rossmann-fold domains"/>
    <property type="match status" value="1"/>
</dbReference>
<dbReference type="InterPro" id="IPR057326">
    <property type="entry name" value="KR_dom"/>
</dbReference>
<proteinExistence type="predicted"/>
<dbReference type="PANTHER" id="PTHR43775:SF37">
    <property type="entry name" value="SI:DKEY-61P9.11"/>
    <property type="match status" value="1"/>
</dbReference>
<evidence type="ECO:0000313" key="4">
    <source>
        <dbReference type="EMBL" id="MDT0533378.1"/>
    </source>
</evidence>
<organism evidence="4 5">
    <name type="scientific">Micromonospora reichwaldensis</name>
    <dbReference type="NCBI Taxonomy" id="3075516"/>
    <lineage>
        <taxon>Bacteria</taxon>
        <taxon>Bacillati</taxon>
        <taxon>Actinomycetota</taxon>
        <taxon>Actinomycetes</taxon>
        <taxon>Micromonosporales</taxon>
        <taxon>Micromonosporaceae</taxon>
        <taxon>Micromonospora</taxon>
    </lineage>
</organism>
<dbReference type="PANTHER" id="PTHR43775">
    <property type="entry name" value="FATTY ACID SYNTHASE"/>
    <property type="match status" value="1"/>
</dbReference>
<dbReference type="InterPro" id="IPR013968">
    <property type="entry name" value="PKS_KR"/>
</dbReference>
<dbReference type="SMART" id="SM00822">
    <property type="entry name" value="PKS_KR"/>
    <property type="match status" value="1"/>
</dbReference>
<evidence type="ECO:0000256" key="2">
    <source>
        <dbReference type="ARBA" id="ARBA00022553"/>
    </source>
</evidence>
<accession>A0ABU2X6N5</accession>
<keyword evidence="1" id="KW-0596">Phosphopantetheine</keyword>
<evidence type="ECO:0000259" key="3">
    <source>
        <dbReference type="SMART" id="SM00822"/>
    </source>
</evidence>
<dbReference type="Gene3D" id="3.40.50.720">
    <property type="entry name" value="NAD(P)-binding Rossmann-like Domain"/>
    <property type="match status" value="1"/>
</dbReference>
<evidence type="ECO:0000313" key="5">
    <source>
        <dbReference type="Proteomes" id="UP001180973"/>
    </source>
</evidence>